<dbReference type="GO" id="GO:0006352">
    <property type="term" value="P:DNA-templated transcription initiation"/>
    <property type="evidence" value="ECO:0007669"/>
    <property type="project" value="InterPro"/>
</dbReference>
<proteinExistence type="inferred from homology"/>
<dbReference type="PANTHER" id="PTHR32248">
    <property type="entry name" value="RNA POLYMERASE SIGMA-54 FACTOR"/>
    <property type="match status" value="1"/>
</dbReference>
<evidence type="ECO:0000256" key="8">
    <source>
        <dbReference type="ARBA" id="ARBA00023163"/>
    </source>
</evidence>
<dbReference type="Pfam" id="PF04963">
    <property type="entry name" value="Sigma54_CBD"/>
    <property type="match status" value="1"/>
</dbReference>
<dbReference type="Proteomes" id="UP000655420">
    <property type="component" value="Unassembled WGS sequence"/>
</dbReference>
<evidence type="ECO:0000313" key="14">
    <source>
        <dbReference type="Proteomes" id="UP000655420"/>
    </source>
</evidence>
<dbReference type="NCBIfam" id="TIGR02395">
    <property type="entry name" value="rpoN_sigma"/>
    <property type="match status" value="1"/>
</dbReference>
<keyword evidence="3 9" id="KW-0808">Transferase</keyword>
<dbReference type="GO" id="GO:0016987">
    <property type="term" value="F:sigma factor activity"/>
    <property type="evidence" value="ECO:0007669"/>
    <property type="project" value="UniProtKB-KW"/>
</dbReference>
<comment type="caution">
    <text evidence="13">The sequence shown here is derived from an EMBL/GenBank/DDBJ whole genome shotgun (WGS) entry which is preliminary data.</text>
</comment>
<dbReference type="Gene3D" id="1.10.10.60">
    <property type="entry name" value="Homeodomain-like"/>
    <property type="match status" value="1"/>
</dbReference>
<dbReference type="NCBIfam" id="NF004596">
    <property type="entry name" value="PRK05932.1-3"/>
    <property type="match status" value="1"/>
</dbReference>
<dbReference type="PIRSF" id="PIRSF000774">
    <property type="entry name" value="RpoN"/>
    <property type="match status" value="1"/>
</dbReference>
<gene>
    <name evidence="13" type="primary">rpoN</name>
    <name evidence="13" type="ORF">H0I76_15250</name>
</gene>
<evidence type="ECO:0000256" key="2">
    <source>
        <dbReference type="ARBA" id="ARBA00022478"/>
    </source>
</evidence>
<feature type="region of interest" description="Disordered" evidence="10">
    <location>
        <begin position="60"/>
        <end position="134"/>
    </location>
</feature>
<dbReference type="PROSITE" id="PS50044">
    <property type="entry name" value="SIGMA54_3"/>
    <property type="match status" value="1"/>
</dbReference>
<evidence type="ECO:0000259" key="12">
    <source>
        <dbReference type="Pfam" id="PF04963"/>
    </source>
</evidence>
<comment type="function">
    <text evidence="9">Sigma factors are initiation factors that promote the attachment of RNA polymerase to specific initiation sites and are then released.</text>
</comment>
<dbReference type="InterPro" id="IPR007634">
    <property type="entry name" value="RNA_pol_sigma_54_DNA-bd"/>
</dbReference>
<evidence type="ECO:0000256" key="3">
    <source>
        <dbReference type="ARBA" id="ARBA00022679"/>
    </source>
</evidence>
<dbReference type="PANTHER" id="PTHR32248:SF4">
    <property type="entry name" value="RNA POLYMERASE SIGMA-54 FACTOR"/>
    <property type="match status" value="1"/>
</dbReference>
<keyword evidence="5 9" id="KW-0805">Transcription regulation</keyword>
<keyword evidence="2 9" id="KW-0240">DNA-directed RNA polymerase</keyword>
<dbReference type="GO" id="GO:0003677">
    <property type="term" value="F:DNA binding"/>
    <property type="evidence" value="ECO:0007669"/>
    <property type="project" value="UniProtKB-KW"/>
</dbReference>
<dbReference type="PRINTS" id="PR00045">
    <property type="entry name" value="SIGMA54FCT"/>
</dbReference>
<dbReference type="GO" id="GO:0016779">
    <property type="term" value="F:nucleotidyltransferase activity"/>
    <property type="evidence" value="ECO:0007669"/>
    <property type="project" value="UniProtKB-KW"/>
</dbReference>
<dbReference type="Pfam" id="PF00309">
    <property type="entry name" value="Sigma54_AID"/>
    <property type="match status" value="1"/>
</dbReference>
<comment type="similarity">
    <text evidence="1 9">Belongs to the sigma-54 factor family.</text>
</comment>
<dbReference type="Gene3D" id="1.10.10.1330">
    <property type="entry name" value="RNA polymerase sigma-54 factor, core-binding domain"/>
    <property type="match status" value="1"/>
</dbReference>
<evidence type="ECO:0000256" key="6">
    <source>
        <dbReference type="ARBA" id="ARBA00023082"/>
    </source>
</evidence>
<dbReference type="PROSITE" id="PS00718">
    <property type="entry name" value="SIGMA54_2"/>
    <property type="match status" value="1"/>
</dbReference>
<dbReference type="InterPro" id="IPR007046">
    <property type="entry name" value="RNA_pol_sigma_54_core-bd"/>
</dbReference>
<dbReference type="InterPro" id="IPR038709">
    <property type="entry name" value="RpoN_core-bd_sf"/>
</dbReference>
<dbReference type="GO" id="GO:0001216">
    <property type="term" value="F:DNA-binding transcription activator activity"/>
    <property type="evidence" value="ECO:0007669"/>
    <property type="project" value="InterPro"/>
</dbReference>
<reference evidence="13" key="1">
    <citation type="submission" date="2020-12" db="EMBL/GenBank/DDBJ databases">
        <title>Bacterial taxonomy.</title>
        <authorList>
            <person name="Pan X."/>
        </authorList>
    </citation>
    <scope>NUCLEOTIDE SEQUENCE</scope>
    <source>
        <strain evidence="13">M0105</strain>
    </source>
</reference>
<feature type="domain" description="RNA polymerase sigma factor 54 DNA-binding" evidence="11">
    <location>
        <begin position="335"/>
        <end position="495"/>
    </location>
</feature>
<evidence type="ECO:0000256" key="10">
    <source>
        <dbReference type="SAM" id="MobiDB-lite"/>
    </source>
</evidence>
<name>A0A8J7M979_9RHOB</name>
<dbReference type="GO" id="GO:0000428">
    <property type="term" value="C:DNA-directed RNA polymerase complex"/>
    <property type="evidence" value="ECO:0007669"/>
    <property type="project" value="UniProtKB-KW"/>
</dbReference>
<protein>
    <recommendedName>
        <fullName evidence="9">RNA polymerase sigma-54 factor</fullName>
    </recommendedName>
</protein>
<evidence type="ECO:0000256" key="5">
    <source>
        <dbReference type="ARBA" id="ARBA00023015"/>
    </source>
</evidence>
<dbReference type="NCBIfam" id="NF009118">
    <property type="entry name" value="PRK12469.1"/>
    <property type="match status" value="1"/>
</dbReference>
<feature type="compositionally biased region" description="Low complexity" evidence="10">
    <location>
        <begin position="61"/>
        <end position="76"/>
    </location>
</feature>
<dbReference type="Pfam" id="PF04552">
    <property type="entry name" value="Sigma54_DBD"/>
    <property type="match status" value="1"/>
</dbReference>
<keyword evidence="6 9" id="KW-0731">Sigma factor</keyword>
<feature type="domain" description="RNA polymerase sigma factor 54 core-binding" evidence="12">
    <location>
        <begin position="139"/>
        <end position="322"/>
    </location>
</feature>
<accession>A0A8J7M979</accession>
<dbReference type="EMBL" id="JAEHHL010000009">
    <property type="protein sequence ID" value="MBK0400555.1"/>
    <property type="molecule type" value="Genomic_DNA"/>
</dbReference>
<evidence type="ECO:0000259" key="11">
    <source>
        <dbReference type="Pfam" id="PF04552"/>
    </source>
</evidence>
<evidence type="ECO:0000256" key="1">
    <source>
        <dbReference type="ARBA" id="ARBA00008798"/>
    </source>
</evidence>
<evidence type="ECO:0000256" key="9">
    <source>
        <dbReference type="PIRNR" id="PIRNR000774"/>
    </source>
</evidence>
<keyword evidence="7 9" id="KW-0238">DNA-binding</keyword>
<keyword evidence="14" id="KW-1185">Reference proteome</keyword>
<organism evidence="13 14">
    <name type="scientific">Thermohalobaculum xanthum</name>
    <dbReference type="NCBI Taxonomy" id="2753746"/>
    <lineage>
        <taxon>Bacteria</taxon>
        <taxon>Pseudomonadati</taxon>
        <taxon>Pseudomonadota</taxon>
        <taxon>Alphaproteobacteria</taxon>
        <taxon>Rhodobacterales</taxon>
        <taxon>Paracoccaceae</taxon>
        <taxon>Thermohalobaculum</taxon>
    </lineage>
</organism>
<evidence type="ECO:0000256" key="4">
    <source>
        <dbReference type="ARBA" id="ARBA00022695"/>
    </source>
</evidence>
<dbReference type="InterPro" id="IPR000394">
    <property type="entry name" value="RNA_pol_sigma_54"/>
</dbReference>
<keyword evidence="4 9" id="KW-0548">Nucleotidyltransferase</keyword>
<sequence length="501" mass="54328">MARGMVQGPRLELRQSQQLVMTPQLQQAIRLLQMSNIELAAFVEREIETNPLLELAKHEGAPAAEPAAEPSDGPSAPDGPPGDDPARAAEVFDTGAENLFDADAPSPRREAWDMPGPVGAGGRGASPGFDTEPPGGREIAAAPSLQEHLLAQIGQMRAPPLRHMLAAHLAHQLDDDGFLRTATAEIAERLDVDEAEVAAALDLVQACEPTGVGARGLAECLALQLAERNRLDPAMRCLVDHLDLVARGEHRRLRKLCGVDAEDYAEMLAELRALDPRPCSGYAREPVATVVPDVLMRRLADGGWQIELNAETLPRVLLDRRYAARLAGGGAEVETWLADRRAEANWLIRSIDQRARTILKVATEIVRHQQAFFDTGISGLKPLTLRMVADATGLHESTASRVTSNKYIATTRGVFELKFFFTNAVGGATGGEDGVAAEAVRHRIRALVDAEPADAILSDDTIVEMLRAEGIDIARRTVAKYRNALRIPSSVERRRQRSMAS</sequence>
<evidence type="ECO:0000256" key="7">
    <source>
        <dbReference type="ARBA" id="ARBA00023125"/>
    </source>
</evidence>
<evidence type="ECO:0000313" key="13">
    <source>
        <dbReference type="EMBL" id="MBK0400555.1"/>
    </source>
</evidence>
<keyword evidence="8 9" id="KW-0804">Transcription</keyword>
<dbReference type="AlphaFoldDB" id="A0A8J7M979"/>